<feature type="compositionally biased region" description="Basic and acidic residues" evidence="1">
    <location>
        <begin position="195"/>
        <end position="212"/>
    </location>
</feature>
<reference evidence="2" key="1">
    <citation type="journal article" date="2022" name="Int. J. Mol. Sci.">
        <title>Draft Genome of Tanacetum Coccineum: Genomic Comparison of Closely Related Tanacetum-Family Plants.</title>
        <authorList>
            <person name="Yamashiro T."/>
            <person name="Shiraishi A."/>
            <person name="Nakayama K."/>
            <person name="Satake H."/>
        </authorList>
    </citation>
    <scope>NUCLEOTIDE SEQUENCE</scope>
</reference>
<reference evidence="2" key="2">
    <citation type="submission" date="2022-01" db="EMBL/GenBank/DDBJ databases">
        <authorList>
            <person name="Yamashiro T."/>
            <person name="Shiraishi A."/>
            <person name="Satake H."/>
            <person name="Nakayama K."/>
        </authorList>
    </citation>
    <scope>NUCLEOTIDE SEQUENCE</scope>
</reference>
<evidence type="ECO:0000313" key="3">
    <source>
        <dbReference type="Proteomes" id="UP001151760"/>
    </source>
</evidence>
<protein>
    <submittedName>
        <fullName evidence="2">Uncharacterized protein</fullName>
    </submittedName>
</protein>
<name>A0ABQ5IMZ0_9ASTR</name>
<feature type="compositionally biased region" description="Acidic residues" evidence="1">
    <location>
        <begin position="256"/>
        <end position="270"/>
    </location>
</feature>
<sequence length="295" mass="33605">MTSMIKADQVKPQDSSTDKQKTTNGIVTIIYRHKVGKLQLSIAPATGSGAAVGSAVVVCGGGARRKRRGRRLGKACKGFPVAAAVGWLSGDNDKKMEDIGSRLQDQWEYQLWKNAWNAFSETNGEDAVEHIENLLEVIDLIKVPKVEENPWTSNEKWAEPMSDIRNLIRYESYEWYDTIEDSELKKETLNNKRVLEESMNEKEESSDDERSLDSPVDEQEDYEHAVNIGADVNSNYNPYLDISRVFIDHRRRSEDEIVQDETELNNDEGDDMGHLDDHLVHENEPFNIKEEGFNE</sequence>
<feature type="compositionally biased region" description="Basic and acidic residues" evidence="1">
    <location>
        <begin position="8"/>
        <end position="21"/>
    </location>
</feature>
<feature type="compositionally biased region" description="Basic and acidic residues" evidence="1">
    <location>
        <begin position="271"/>
        <end position="295"/>
    </location>
</feature>
<organism evidence="2 3">
    <name type="scientific">Tanacetum coccineum</name>
    <dbReference type="NCBI Taxonomy" id="301880"/>
    <lineage>
        <taxon>Eukaryota</taxon>
        <taxon>Viridiplantae</taxon>
        <taxon>Streptophyta</taxon>
        <taxon>Embryophyta</taxon>
        <taxon>Tracheophyta</taxon>
        <taxon>Spermatophyta</taxon>
        <taxon>Magnoliopsida</taxon>
        <taxon>eudicotyledons</taxon>
        <taxon>Gunneridae</taxon>
        <taxon>Pentapetalae</taxon>
        <taxon>asterids</taxon>
        <taxon>campanulids</taxon>
        <taxon>Asterales</taxon>
        <taxon>Asteraceae</taxon>
        <taxon>Asteroideae</taxon>
        <taxon>Anthemideae</taxon>
        <taxon>Anthemidinae</taxon>
        <taxon>Tanacetum</taxon>
    </lineage>
</organism>
<comment type="caution">
    <text evidence="2">The sequence shown here is derived from an EMBL/GenBank/DDBJ whole genome shotgun (WGS) entry which is preliminary data.</text>
</comment>
<keyword evidence="3" id="KW-1185">Reference proteome</keyword>
<dbReference type="EMBL" id="BQNB010020976">
    <property type="protein sequence ID" value="GJU01572.1"/>
    <property type="molecule type" value="Genomic_DNA"/>
</dbReference>
<gene>
    <name evidence="2" type="ORF">Tco_1111910</name>
</gene>
<feature type="region of interest" description="Disordered" evidence="1">
    <location>
        <begin position="195"/>
        <end position="220"/>
    </location>
</feature>
<dbReference type="Proteomes" id="UP001151760">
    <property type="component" value="Unassembled WGS sequence"/>
</dbReference>
<evidence type="ECO:0000313" key="2">
    <source>
        <dbReference type="EMBL" id="GJU01572.1"/>
    </source>
</evidence>
<evidence type="ECO:0000256" key="1">
    <source>
        <dbReference type="SAM" id="MobiDB-lite"/>
    </source>
</evidence>
<feature type="region of interest" description="Disordered" evidence="1">
    <location>
        <begin position="251"/>
        <end position="295"/>
    </location>
</feature>
<accession>A0ABQ5IMZ0</accession>
<feature type="region of interest" description="Disordered" evidence="1">
    <location>
        <begin position="1"/>
        <end position="21"/>
    </location>
</feature>
<proteinExistence type="predicted"/>